<dbReference type="Proteomes" id="UP000581135">
    <property type="component" value="Unassembled WGS sequence"/>
</dbReference>
<keyword evidence="2" id="KW-1185">Reference proteome</keyword>
<protein>
    <recommendedName>
        <fullName evidence="3">Methyltransferase domain-containing protein</fullName>
    </recommendedName>
</protein>
<dbReference type="SUPFAM" id="SSF53335">
    <property type="entry name" value="S-adenosyl-L-methionine-dependent methyltransferases"/>
    <property type="match status" value="1"/>
</dbReference>
<evidence type="ECO:0008006" key="3">
    <source>
        <dbReference type="Google" id="ProtNLM"/>
    </source>
</evidence>
<reference evidence="1 2" key="1">
    <citation type="submission" date="2020-08" db="EMBL/GenBank/DDBJ databases">
        <title>Genomic Encyclopedia of Type Strains, Phase III (KMG-III): the genomes of soil and plant-associated and newly described type strains.</title>
        <authorList>
            <person name="Whitman W."/>
        </authorList>
    </citation>
    <scope>NUCLEOTIDE SEQUENCE [LARGE SCALE GENOMIC DNA]</scope>
    <source>
        <strain evidence="1 2">CECT 8803</strain>
    </source>
</reference>
<dbReference type="EMBL" id="JACHXA010000001">
    <property type="protein sequence ID" value="MBB3063909.1"/>
    <property type="molecule type" value="Genomic_DNA"/>
</dbReference>
<dbReference type="RefSeq" id="WP_183414720.1">
    <property type="nucleotide sequence ID" value="NZ_JACHXA010000001.1"/>
</dbReference>
<dbReference type="AlphaFoldDB" id="A0A839SPQ3"/>
<dbReference type="InterPro" id="IPR029063">
    <property type="entry name" value="SAM-dependent_MTases_sf"/>
</dbReference>
<dbReference type="Pfam" id="PF13578">
    <property type="entry name" value="Methyltransf_24"/>
    <property type="match status" value="1"/>
</dbReference>
<name>A0A839SPQ3_9PROT</name>
<dbReference type="Gene3D" id="3.40.50.150">
    <property type="entry name" value="Vaccinia Virus protein VP39"/>
    <property type="match status" value="1"/>
</dbReference>
<evidence type="ECO:0000313" key="1">
    <source>
        <dbReference type="EMBL" id="MBB3063909.1"/>
    </source>
</evidence>
<comment type="caution">
    <text evidence="1">The sequence shown here is derived from an EMBL/GenBank/DDBJ whole genome shotgun (WGS) entry which is preliminary data.</text>
</comment>
<evidence type="ECO:0000313" key="2">
    <source>
        <dbReference type="Proteomes" id="UP000581135"/>
    </source>
</evidence>
<proteinExistence type="predicted"/>
<organism evidence="1 2">
    <name type="scientific">Limibacillus halophilus</name>
    <dbReference type="NCBI Taxonomy" id="1579333"/>
    <lineage>
        <taxon>Bacteria</taxon>
        <taxon>Pseudomonadati</taxon>
        <taxon>Pseudomonadota</taxon>
        <taxon>Alphaproteobacteria</taxon>
        <taxon>Rhodospirillales</taxon>
        <taxon>Rhodovibrionaceae</taxon>
        <taxon>Limibacillus</taxon>
    </lineage>
</organism>
<accession>A0A839SPQ3</accession>
<gene>
    <name evidence="1" type="ORF">FHR98_000174</name>
</gene>
<sequence length="291" mass="32018">MSATRARLRRLAFGLRTLLGLGRRGYFIPYRYAETVPQSGDLPTYGALEKLFDQARPEMLDVLARIAARLPALQAIDVDALPPQPRWNQSWYPGLDAAAAYTLVCETKPARILEVGSGHSTRFLARAVADSGLDCQVTAIDPAPRADLGNLPVELLRMTLQEAGTAPFAALRGGDIMLIDSSHILMPGSDVDFLLGRVLPDLPIGTRVAFHDIFLPDDYPASWSWRGYNEQQGLMGLLQGGGWRILFSSHFARTRLADKVSKSAVDSLMCPGEAHETVLWIQRVSREYDVG</sequence>